<dbReference type="AlphaFoldDB" id="A0A402D1N2"/>
<protein>
    <submittedName>
        <fullName evidence="1">Uncharacterized protein</fullName>
    </submittedName>
</protein>
<sequence>MPPRPANNKPLSARPLASFENAKPVPKFSISSVANAAGLRLLPEAIHRAYMIAPLTNDQKHTLLATSSHPMQANSLTIPYASLSPSHESEPGRADIMLIAPCLVMNVTQEPSAFFAPSSQSIGPFSSSLKLSVTSPGPGLYLADLVVFPMGIFGPTPGTVNFDIFGTDGAQQTTPLPGSDAPQHLTFLISAPSAGDYPYTISTKDSSWVFTSCTVTKVSGQ</sequence>
<reference evidence="1 2" key="1">
    <citation type="journal article" date="2019" name="Int. J. Syst. Evol. Microbiol.">
        <title>Capsulimonas corticalis gen. nov., sp. nov., an aerobic capsulated bacterium, of a novel bacterial order, Capsulimonadales ord. nov., of the class Armatimonadia of the phylum Armatimonadetes.</title>
        <authorList>
            <person name="Li J."/>
            <person name="Kudo C."/>
            <person name="Tonouchi A."/>
        </authorList>
    </citation>
    <scope>NUCLEOTIDE SEQUENCE [LARGE SCALE GENOMIC DNA]</scope>
    <source>
        <strain evidence="1 2">AX-7</strain>
    </source>
</reference>
<dbReference type="Proteomes" id="UP000287394">
    <property type="component" value="Chromosome"/>
</dbReference>
<evidence type="ECO:0000313" key="2">
    <source>
        <dbReference type="Proteomes" id="UP000287394"/>
    </source>
</evidence>
<accession>A0A402D1N2</accession>
<gene>
    <name evidence="1" type="ORF">CCAX7_007320</name>
</gene>
<proteinExistence type="predicted"/>
<name>A0A402D1N2_9BACT</name>
<dbReference type="KEGG" id="ccot:CCAX7_007320"/>
<keyword evidence="2" id="KW-1185">Reference proteome</keyword>
<evidence type="ECO:0000313" key="1">
    <source>
        <dbReference type="EMBL" id="BDI28681.1"/>
    </source>
</evidence>
<dbReference type="EMBL" id="AP025739">
    <property type="protein sequence ID" value="BDI28681.1"/>
    <property type="molecule type" value="Genomic_DNA"/>
</dbReference>
<organism evidence="1 2">
    <name type="scientific">Capsulimonas corticalis</name>
    <dbReference type="NCBI Taxonomy" id="2219043"/>
    <lineage>
        <taxon>Bacteria</taxon>
        <taxon>Bacillati</taxon>
        <taxon>Armatimonadota</taxon>
        <taxon>Armatimonadia</taxon>
        <taxon>Capsulimonadales</taxon>
        <taxon>Capsulimonadaceae</taxon>
        <taxon>Capsulimonas</taxon>
    </lineage>
</organism>